<feature type="domain" description="EAL" evidence="1">
    <location>
        <begin position="308"/>
        <end position="564"/>
    </location>
</feature>
<dbReference type="Pfam" id="PF00990">
    <property type="entry name" value="GGDEF"/>
    <property type="match status" value="1"/>
</dbReference>
<dbReference type="PROSITE" id="PS50883">
    <property type="entry name" value="EAL"/>
    <property type="match status" value="1"/>
</dbReference>
<dbReference type="CDD" id="cd01948">
    <property type="entry name" value="EAL"/>
    <property type="match status" value="1"/>
</dbReference>
<reference evidence="3" key="1">
    <citation type="submission" date="2020-02" db="EMBL/GenBank/DDBJ databases">
        <authorList>
            <person name="Meier V. D."/>
        </authorList>
    </citation>
    <scope>NUCLEOTIDE SEQUENCE</scope>
    <source>
        <strain evidence="3">AVDCRST_MAG23</strain>
    </source>
</reference>
<evidence type="ECO:0000259" key="2">
    <source>
        <dbReference type="PROSITE" id="PS50887"/>
    </source>
</evidence>
<dbReference type="SMART" id="SM00267">
    <property type="entry name" value="GGDEF"/>
    <property type="match status" value="1"/>
</dbReference>
<proteinExistence type="predicted"/>
<feature type="domain" description="GGDEF" evidence="2">
    <location>
        <begin position="168"/>
        <end position="301"/>
    </location>
</feature>
<dbReference type="CDD" id="cd01949">
    <property type="entry name" value="GGDEF"/>
    <property type="match status" value="1"/>
</dbReference>
<dbReference type="Gene3D" id="3.20.20.450">
    <property type="entry name" value="EAL domain"/>
    <property type="match status" value="1"/>
</dbReference>
<dbReference type="InterPro" id="IPR043128">
    <property type="entry name" value="Rev_trsase/Diguanyl_cyclase"/>
</dbReference>
<dbReference type="PANTHER" id="PTHR44757">
    <property type="entry name" value="DIGUANYLATE CYCLASE DGCP"/>
    <property type="match status" value="1"/>
</dbReference>
<protein>
    <submittedName>
        <fullName evidence="3">Diguanylate cyclase/phosphodiesterase (GGDEF &amp; EAL domains) with PAS/PAC sensor(S)</fullName>
    </submittedName>
</protein>
<evidence type="ECO:0000313" key="3">
    <source>
        <dbReference type="EMBL" id="CAA9537843.1"/>
    </source>
</evidence>
<dbReference type="InterPro" id="IPR052155">
    <property type="entry name" value="Biofilm_reg_signaling"/>
</dbReference>
<dbReference type="SUPFAM" id="SSF141868">
    <property type="entry name" value="EAL domain-like"/>
    <property type="match status" value="1"/>
</dbReference>
<dbReference type="NCBIfam" id="TIGR00254">
    <property type="entry name" value="GGDEF"/>
    <property type="match status" value="1"/>
</dbReference>
<gene>
    <name evidence="3" type="ORF">AVDCRST_MAG23-1600</name>
</gene>
<sequence>MAVSPEEKQGGQQEYLDALPIAAAVVCEGAKGILQIERANDHFRSLARCDERLGGCPTDQIDALQRGPIGLALRDFLTDGSEPVLQFEAGDGQVIGGRHFIVRLARLSSGATSTRRCLISLIDKTAQVDTERSLRAEMLRDSLTGLPNRLAFNERVEEILQHPNFKEGSYSVVVVDMTRFSRVNECVGAMAGDELLISFARRLFSALRAGDVLARTGGDEFGILMRLDNGLPDALELGERVRTVLTTPFRLSELEIRVDCSVGCALLTGNVELAEEVLRNAQFALKRSKLSGRSEVYEANQAKAARHRFSIETELRRAIEGDQLTLAYQPLIDLPTGQVSGFEALARWEHEDRGQISPTEFIPVAEESGLILSLGRWALDSAARTLADWDRKAGKILPLYVGVNLSAIQIARDDVAAAVSGALSSSGIAGSRLTLELTESAIIQDPQRATKVLEALKGLDAKVAMDDFGTGYTSLSYLQRLPIDTLKIDRSFVAGMLGDGDSVAIVRAILSLAEALGLATTAEGIESEELAKALTELGCTHGQGYYFARPLEPQAALDYWLARNA</sequence>
<organism evidence="3">
    <name type="scientific">uncultured Sphingosinicella sp</name>
    <dbReference type="NCBI Taxonomy" id="478748"/>
    <lineage>
        <taxon>Bacteria</taxon>
        <taxon>Pseudomonadati</taxon>
        <taxon>Pseudomonadota</taxon>
        <taxon>Alphaproteobacteria</taxon>
        <taxon>Sphingomonadales</taxon>
        <taxon>Sphingosinicellaceae</taxon>
        <taxon>Sphingosinicella</taxon>
        <taxon>environmental samples</taxon>
    </lineage>
</organism>
<accession>A0A6J4U3M3</accession>
<dbReference type="PROSITE" id="PS50887">
    <property type="entry name" value="GGDEF"/>
    <property type="match status" value="1"/>
</dbReference>
<name>A0A6J4U3M3_9SPHN</name>
<dbReference type="InterPro" id="IPR029787">
    <property type="entry name" value="Nucleotide_cyclase"/>
</dbReference>
<dbReference type="SUPFAM" id="SSF55073">
    <property type="entry name" value="Nucleotide cyclase"/>
    <property type="match status" value="1"/>
</dbReference>
<dbReference type="InterPro" id="IPR035919">
    <property type="entry name" value="EAL_sf"/>
</dbReference>
<dbReference type="EMBL" id="CADCWD010000058">
    <property type="protein sequence ID" value="CAA9537843.1"/>
    <property type="molecule type" value="Genomic_DNA"/>
</dbReference>
<dbReference type="InterPro" id="IPR001633">
    <property type="entry name" value="EAL_dom"/>
</dbReference>
<dbReference type="SMART" id="SM00052">
    <property type="entry name" value="EAL"/>
    <property type="match status" value="1"/>
</dbReference>
<dbReference type="PANTHER" id="PTHR44757:SF2">
    <property type="entry name" value="BIOFILM ARCHITECTURE MAINTENANCE PROTEIN MBAA"/>
    <property type="match status" value="1"/>
</dbReference>
<dbReference type="InterPro" id="IPR000160">
    <property type="entry name" value="GGDEF_dom"/>
</dbReference>
<dbReference type="Gene3D" id="3.30.70.270">
    <property type="match status" value="1"/>
</dbReference>
<dbReference type="Pfam" id="PF00563">
    <property type="entry name" value="EAL"/>
    <property type="match status" value="1"/>
</dbReference>
<dbReference type="AlphaFoldDB" id="A0A6J4U3M3"/>
<evidence type="ECO:0000259" key="1">
    <source>
        <dbReference type="PROSITE" id="PS50883"/>
    </source>
</evidence>